<dbReference type="InterPro" id="IPR036259">
    <property type="entry name" value="MFS_trans_sf"/>
</dbReference>
<comment type="caution">
    <text evidence="2">The sequence shown here is derived from an EMBL/GenBank/DDBJ whole genome shotgun (WGS) entry which is preliminary data.</text>
</comment>
<feature type="transmembrane region" description="Helical" evidence="1">
    <location>
        <begin position="107"/>
        <end position="129"/>
    </location>
</feature>
<keyword evidence="1" id="KW-0472">Membrane</keyword>
<sequence>MLAVCYNSDRLLERHRHFFATVFVAGCAAIAIAYSTWSSSLSIVCLALLAVGYLSAIALFWTIPTGFLSESESPGGLAFISSVGQIGSLVAPVLFGYVSERTGSLTMGASVVALVLFAGGCAVLSLRFFRQSEG</sequence>
<dbReference type="SUPFAM" id="SSF103473">
    <property type="entry name" value="MFS general substrate transporter"/>
    <property type="match status" value="1"/>
</dbReference>
<reference evidence="2" key="1">
    <citation type="submission" date="2016-10" db="EMBL/GenBank/DDBJ databases">
        <title>Sequence of Gallionella enrichment culture.</title>
        <authorList>
            <person name="Poehlein A."/>
            <person name="Muehling M."/>
            <person name="Daniel R."/>
        </authorList>
    </citation>
    <scope>NUCLEOTIDE SEQUENCE</scope>
</reference>
<feature type="transmembrane region" description="Helical" evidence="1">
    <location>
        <begin position="41"/>
        <end position="63"/>
    </location>
</feature>
<feature type="transmembrane region" description="Helical" evidence="1">
    <location>
        <begin position="18"/>
        <end position="35"/>
    </location>
</feature>
<dbReference type="AlphaFoldDB" id="A0A1J5PRG6"/>
<dbReference type="Gene3D" id="1.20.1250.20">
    <property type="entry name" value="MFS general substrate transporter like domains"/>
    <property type="match status" value="1"/>
</dbReference>
<name>A0A1J5PRG6_9ZZZZ</name>
<proteinExistence type="predicted"/>
<feature type="transmembrane region" description="Helical" evidence="1">
    <location>
        <begin position="75"/>
        <end position="95"/>
    </location>
</feature>
<evidence type="ECO:0000256" key="1">
    <source>
        <dbReference type="SAM" id="Phobius"/>
    </source>
</evidence>
<gene>
    <name evidence="2" type="primary">ttuB_3</name>
    <name evidence="2" type="ORF">GALL_449820</name>
</gene>
<keyword evidence="1" id="KW-0812">Transmembrane</keyword>
<keyword evidence="1" id="KW-1133">Transmembrane helix</keyword>
<protein>
    <submittedName>
        <fullName evidence="2">Putative tartrate transporter</fullName>
    </submittedName>
</protein>
<evidence type="ECO:0000313" key="2">
    <source>
        <dbReference type="EMBL" id="OIQ73384.1"/>
    </source>
</evidence>
<accession>A0A1J5PRG6</accession>
<organism evidence="2">
    <name type="scientific">mine drainage metagenome</name>
    <dbReference type="NCBI Taxonomy" id="410659"/>
    <lineage>
        <taxon>unclassified sequences</taxon>
        <taxon>metagenomes</taxon>
        <taxon>ecological metagenomes</taxon>
    </lineage>
</organism>
<dbReference type="EMBL" id="MLJW01002889">
    <property type="protein sequence ID" value="OIQ73384.1"/>
    <property type="molecule type" value="Genomic_DNA"/>
</dbReference>